<evidence type="ECO:0000313" key="5">
    <source>
        <dbReference type="Proteomes" id="UP000224056"/>
    </source>
</evidence>
<dbReference type="SUPFAM" id="SSF55729">
    <property type="entry name" value="Acyl-CoA N-acyltransferases (Nat)"/>
    <property type="match status" value="1"/>
</dbReference>
<dbReference type="Gene3D" id="3.40.630.30">
    <property type="match status" value="1"/>
</dbReference>
<evidence type="ECO:0000259" key="3">
    <source>
        <dbReference type="PROSITE" id="PS51186"/>
    </source>
</evidence>
<name>A0AAD0EUD2_9BIFI</name>
<dbReference type="PROSITE" id="PS51186">
    <property type="entry name" value="GNAT"/>
    <property type="match status" value="1"/>
</dbReference>
<evidence type="ECO:0000313" key="4">
    <source>
        <dbReference type="EMBL" id="ATO41074.1"/>
    </source>
</evidence>
<dbReference type="Proteomes" id="UP000224056">
    <property type="component" value="Chromosome"/>
</dbReference>
<dbReference type="GeneID" id="93050150"/>
<dbReference type="CDD" id="cd04301">
    <property type="entry name" value="NAT_SF"/>
    <property type="match status" value="1"/>
</dbReference>
<evidence type="ECO:0000256" key="2">
    <source>
        <dbReference type="ARBA" id="ARBA00023315"/>
    </source>
</evidence>
<dbReference type="InterPro" id="IPR016181">
    <property type="entry name" value="Acyl_CoA_acyltransferase"/>
</dbReference>
<dbReference type="GO" id="GO:0016747">
    <property type="term" value="F:acyltransferase activity, transferring groups other than amino-acyl groups"/>
    <property type="evidence" value="ECO:0007669"/>
    <property type="project" value="InterPro"/>
</dbReference>
<protein>
    <submittedName>
        <fullName evidence="4">GNAT family N-acetyltransferase</fullName>
    </submittedName>
</protein>
<dbReference type="RefSeq" id="WP_015021571.1">
    <property type="nucleotide sequence ID" value="NZ_CP017696.1"/>
</dbReference>
<feature type="domain" description="N-acetyltransferase" evidence="3">
    <location>
        <begin position="3"/>
        <end position="172"/>
    </location>
</feature>
<keyword evidence="2" id="KW-0012">Acyltransferase</keyword>
<reference evidence="4 5" key="1">
    <citation type="submission" date="2016-10" db="EMBL/GenBank/DDBJ databases">
        <title>The whole genome sequencing and assembly of B. asteroides DSM 20089 strain.</title>
        <authorList>
            <person name="Lee Y.-J."/>
            <person name="Park M.-K."/>
            <person name="Yi H."/>
            <person name="Bahn Y.-S."/>
            <person name="Kim J.F."/>
            <person name="Lee D.-W."/>
        </authorList>
    </citation>
    <scope>NUCLEOTIDE SEQUENCE [LARGE SCALE GENOMIC DNA]</scope>
    <source>
        <strain evidence="4 5">DSM 20089</strain>
    </source>
</reference>
<dbReference type="Pfam" id="PF00583">
    <property type="entry name" value="Acetyltransf_1"/>
    <property type="match status" value="1"/>
</dbReference>
<sequence>MTTTIRQCTSDDARLIRSLGMTTFRDTFAADNSQENMEDYLRHSFSPELVKSKLSEPESVFLLASVDGTPAAYMQLNTGKAQTEQFGDTSMEIERLYVLSDFKHRGLGTLLVNQAFKRARTQNLNKIWLGVWEHNEPAQRFYQAMGFKRTGEHTFTLGEELQTDWIMTAAVS</sequence>
<keyword evidence="1" id="KW-0808">Transferase</keyword>
<gene>
    <name evidence="4" type="ORF">BA20089_02000</name>
</gene>
<proteinExistence type="predicted"/>
<dbReference type="AlphaFoldDB" id="A0AAD0EUD2"/>
<evidence type="ECO:0000256" key="1">
    <source>
        <dbReference type="ARBA" id="ARBA00022679"/>
    </source>
</evidence>
<dbReference type="EMBL" id="CP017696">
    <property type="protein sequence ID" value="ATO41074.1"/>
    <property type="molecule type" value="Genomic_DNA"/>
</dbReference>
<dbReference type="InterPro" id="IPR000182">
    <property type="entry name" value="GNAT_dom"/>
</dbReference>
<dbReference type="InterPro" id="IPR050832">
    <property type="entry name" value="Bact_Acetyltransf"/>
</dbReference>
<accession>A0AAD0EUD2</accession>
<organism evidence="4 5">
    <name type="scientific">Bifidobacterium asteroides DSM 20089</name>
    <dbReference type="NCBI Taxonomy" id="1437594"/>
    <lineage>
        <taxon>Bacteria</taxon>
        <taxon>Bacillati</taxon>
        <taxon>Actinomycetota</taxon>
        <taxon>Actinomycetes</taxon>
        <taxon>Bifidobacteriales</taxon>
        <taxon>Bifidobacteriaceae</taxon>
        <taxon>Bifidobacterium</taxon>
    </lineage>
</organism>
<dbReference type="PANTHER" id="PTHR43877">
    <property type="entry name" value="AMINOALKYLPHOSPHONATE N-ACETYLTRANSFERASE-RELATED-RELATED"/>
    <property type="match status" value="1"/>
</dbReference>